<proteinExistence type="predicted"/>
<sequence>MTQKEFEERTGITPTTEEFDYIHAVYMNTSMNKDEFCKEYKKHGESRIIREVHVRVLNYKMKCDRQENVINELADFLIGKAHAHDDTDFRNQAVKLVGEMDVVKRTIELGLPLWDEDRKCILSMIDEQGK</sequence>
<evidence type="ECO:0000313" key="2">
    <source>
        <dbReference type="Proteomes" id="UP000824108"/>
    </source>
</evidence>
<reference evidence="1" key="1">
    <citation type="journal article" date="2021" name="PeerJ">
        <title>Extensive microbial diversity within the chicken gut microbiome revealed by metagenomics and culture.</title>
        <authorList>
            <person name="Gilroy R."/>
            <person name="Ravi A."/>
            <person name="Getino M."/>
            <person name="Pursley I."/>
            <person name="Horton D.L."/>
            <person name="Alikhan N.F."/>
            <person name="Baker D."/>
            <person name="Gharbi K."/>
            <person name="Hall N."/>
            <person name="Watson M."/>
            <person name="Adriaenssens E.M."/>
            <person name="Foster-Nyarko E."/>
            <person name="Jarju S."/>
            <person name="Secka A."/>
            <person name="Antonio M."/>
            <person name="Oren A."/>
            <person name="Chaudhuri R.R."/>
            <person name="La Ragione R."/>
            <person name="Hildebrand F."/>
            <person name="Pallen M.J."/>
        </authorList>
    </citation>
    <scope>NUCLEOTIDE SEQUENCE</scope>
    <source>
        <strain evidence="1">CHK118-2852</strain>
    </source>
</reference>
<evidence type="ECO:0000313" key="1">
    <source>
        <dbReference type="EMBL" id="HIZ92426.1"/>
    </source>
</evidence>
<dbReference type="EMBL" id="DXAV01000083">
    <property type="protein sequence ID" value="HIZ92426.1"/>
    <property type="molecule type" value="Genomic_DNA"/>
</dbReference>
<dbReference type="Proteomes" id="UP000824108">
    <property type="component" value="Unassembled WGS sequence"/>
</dbReference>
<comment type="caution">
    <text evidence="1">The sequence shown here is derived from an EMBL/GenBank/DDBJ whole genome shotgun (WGS) entry which is preliminary data.</text>
</comment>
<reference evidence="1" key="2">
    <citation type="submission" date="2021-04" db="EMBL/GenBank/DDBJ databases">
        <authorList>
            <person name="Gilroy R."/>
        </authorList>
    </citation>
    <scope>NUCLEOTIDE SEQUENCE</scope>
    <source>
        <strain evidence="1">CHK118-2852</strain>
    </source>
</reference>
<gene>
    <name evidence="1" type="ORF">H9807_09985</name>
</gene>
<dbReference type="AlphaFoldDB" id="A0A9D2H0M1"/>
<organism evidence="1 2">
    <name type="scientific">Candidatus Bacteroides merdavium</name>
    <dbReference type="NCBI Taxonomy" id="2838472"/>
    <lineage>
        <taxon>Bacteria</taxon>
        <taxon>Pseudomonadati</taxon>
        <taxon>Bacteroidota</taxon>
        <taxon>Bacteroidia</taxon>
        <taxon>Bacteroidales</taxon>
        <taxon>Bacteroidaceae</taxon>
        <taxon>Bacteroides</taxon>
    </lineage>
</organism>
<name>A0A9D2H0M1_9BACE</name>
<protein>
    <submittedName>
        <fullName evidence="1">Uncharacterized protein</fullName>
    </submittedName>
</protein>
<accession>A0A9D2H0M1</accession>